<dbReference type="AlphaFoldDB" id="A0A8K0S8I5"/>
<dbReference type="PANTHER" id="PTHR46082">
    <property type="entry name" value="ATP/GTP-BINDING PROTEIN-RELATED"/>
    <property type="match status" value="1"/>
</dbReference>
<dbReference type="InterPro" id="IPR011990">
    <property type="entry name" value="TPR-like_helical_dom_sf"/>
</dbReference>
<proteinExistence type="predicted"/>
<dbReference type="PANTHER" id="PTHR46082:SF11">
    <property type="entry name" value="AAA+ ATPASE DOMAIN-CONTAINING PROTEIN-RELATED"/>
    <property type="match status" value="1"/>
</dbReference>
<gene>
    <name evidence="2" type="ORF">BKA59DRAFT_461737</name>
</gene>
<dbReference type="Proteomes" id="UP000813427">
    <property type="component" value="Unassembled WGS sequence"/>
</dbReference>
<reference evidence="2" key="1">
    <citation type="journal article" date="2021" name="Nat. Commun.">
        <title>Genetic determinants of endophytism in the Arabidopsis root mycobiome.</title>
        <authorList>
            <person name="Mesny F."/>
            <person name="Miyauchi S."/>
            <person name="Thiergart T."/>
            <person name="Pickel B."/>
            <person name="Atanasova L."/>
            <person name="Karlsson M."/>
            <person name="Huettel B."/>
            <person name="Barry K.W."/>
            <person name="Haridas S."/>
            <person name="Chen C."/>
            <person name="Bauer D."/>
            <person name="Andreopoulos W."/>
            <person name="Pangilinan J."/>
            <person name="LaButti K."/>
            <person name="Riley R."/>
            <person name="Lipzen A."/>
            <person name="Clum A."/>
            <person name="Drula E."/>
            <person name="Henrissat B."/>
            <person name="Kohler A."/>
            <person name="Grigoriev I.V."/>
            <person name="Martin F.M."/>
            <person name="Hacquard S."/>
        </authorList>
    </citation>
    <scope>NUCLEOTIDE SEQUENCE</scope>
    <source>
        <strain evidence="2">MPI-SDFR-AT-0068</strain>
    </source>
</reference>
<comment type="caution">
    <text evidence="2">The sequence shown here is derived from an EMBL/GenBank/DDBJ whole genome shotgun (WGS) entry which is preliminary data.</text>
</comment>
<dbReference type="Gene3D" id="1.25.40.10">
    <property type="entry name" value="Tetratricopeptide repeat domain"/>
    <property type="match status" value="2"/>
</dbReference>
<dbReference type="InterPro" id="IPR053137">
    <property type="entry name" value="NLR-like"/>
</dbReference>
<dbReference type="Pfam" id="PF13424">
    <property type="entry name" value="TPR_12"/>
    <property type="match status" value="2"/>
</dbReference>
<accession>A0A8K0S8I5</accession>
<dbReference type="Pfam" id="PF13374">
    <property type="entry name" value="TPR_10"/>
    <property type="match status" value="2"/>
</dbReference>
<dbReference type="OrthoDB" id="5986190at2759"/>
<feature type="domain" description="Clr5" evidence="1">
    <location>
        <begin position="90"/>
        <end position="142"/>
    </location>
</feature>
<name>A0A8K0S8I5_9HYPO</name>
<evidence type="ECO:0000313" key="3">
    <source>
        <dbReference type="Proteomes" id="UP000813427"/>
    </source>
</evidence>
<dbReference type="SUPFAM" id="SSF48452">
    <property type="entry name" value="TPR-like"/>
    <property type="match status" value="2"/>
</dbReference>
<evidence type="ECO:0000313" key="2">
    <source>
        <dbReference type="EMBL" id="KAH7261744.1"/>
    </source>
</evidence>
<evidence type="ECO:0000259" key="1">
    <source>
        <dbReference type="Pfam" id="PF14420"/>
    </source>
</evidence>
<organism evidence="2 3">
    <name type="scientific">Fusarium tricinctum</name>
    <dbReference type="NCBI Taxonomy" id="61284"/>
    <lineage>
        <taxon>Eukaryota</taxon>
        <taxon>Fungi</taxon>
        <taxon>Dikarya</taxon>
        <taxon>Ascomycota</taxon>
        <taxon>Pezizomycotina</taxon>
        <taxon>Sordariomycetes</taxon>
        <taxon>Hypocreomycetidae</taxon>
        <taxon>Hypocreales</taxon>
        <taxon>Nectriaceae</taxon>
        <taxon>Fusarium</taxon>
        <taxon>Fusarium tricinctum species complex</taxon>
    </lineage>
</organism>
<keyword evidence="3" id="KW-1185">Reference proteome</keyword>
<protein>
    <recommendedName>
        <fullName evidence="1">Clr5 domain-containing protein</fullName>
    </recommendedName>
</protein>
<sequence>MNSQATNVSGFFARLNPTELQPEAYHPLWESPQQFMTDQDHAFHFPHVPQDSLIQAPQDAGPVVDFDGSLVSFMGPPPKRRKKKAPTLRAKDWEPYKARILDLHVTQKLSLETVKNMIETEFGFTAEIRQYRTRISQWGKDKNIKPAEMAAIVRKRQKRKLVENDKRDQRFTVRERVVEPQKIDRWMNRHEISQATLYVPSPAASTPSAVGCQTISEIGSVGPSPVFSAKSPDIPPGATISMAPSPVAPSPTPSLWTVAQSRTGVFSGQSPAPIHQPLPTNMLLSHDPAPNAFFPNQVDPVLTTRRYRYMEADEERLREELFVTETTHGASDHQTLGMLYDLAGVLMDQGRYKSAEEVIRRALNGYRNPSRHQSVQWLEAMDRLGNVLYLQGLYPQALQLQQRILQWKKAILREDHLSTLISMIQLSGTYTEQKQLEEAEMLAAHAVKILSRTQSEEHPETIGAMSDLMWIYNYQGRFDEAEELGLSVVARGTKVFGEQHFRTLVSMSRLATVYTSQGRWKEAEDLGLKVINMKSRVLGEEHPSTLVSRSDLAGVYRCQGRLDEAEEMGVQVLGVERRILGEKHPDTLISIDHLISVYERKGQPEKAEDYRQFKLEVQSM</sequence>
<dbReference type="Pfam" id="PF14420">
    <property type="entry name" value="Clr5"/>
    <property type="match status" value="1"/>
</dbReference>
<dbReference type="InterPro" id="IPR025676">
    <property type="entry name" value="Clr5_dom"/>
</dbReference>
<dbReference type="EMBL" id="JAGPXF010000001">
    <property type="protein sequence ID" value="KAH7261744.1"/>
    <property type="molecule type" value="Genomic_DNA"/>
</dbReference>